<protein>
    <submittedName>
        <fullName evidence="5">Putative PUA domain protein</fullName>
    </submittedName>
</protein>
<dbReference type="InterPro" id="IPR015947">
    <property type="entry name" value="PUA-like_sf"/>
</dbReference>
<dbReference type="CDD" id="cd21155">
    <property type="entry name" value="PUA_MCTS-1-like"/>
    <property type="match status" value="1"/>
</dbReference>
<dbReference type="InterPro" id="IPR004521">
    <property type="entry name" value="Uncharacterised_CHP00451"/>
</dbReference>
<dbReference type="OrthoDB" id="10249667at2759"/>
<gene>
    <name evidence="5" type="ORF">EZS28_009025</name>
</gene>
<comment type="subcellular location">
    <subcellularLocation>
        <location evidence="1 3">Cytoplasm</location>
    </subcellularLocation>
</comment>
<organism evidence="5 6">
    <name type="scientific">Streblomastix strix</name>
    <dbReference type="NCBI Taxonomy" id="222440"/>
    <lineage>
        <taxon>Eukaryota</taxon>
        <taxon>Metamonada</taxon>
        <taxon>Preaxostyla</taxon>
        <taxon>Oxymonadida</taxon>
        <taxon>Streblomastigidae</taxon>
        <taxon>Streblomastix</taxon>
    </lineage>
</organism>
<dbReference type="GO" id="GO:0001731">
    <property type="term" value="P:formation of translation preinitiation complex"/>
    <property type="evidence" value="ECO:0007669"/>
    <property type="project" value="TreeGrafter"/>
</dbReference>
<dbReference type="EMBL" id="SNRW01001682">
    <property type="protein sequence ID" value="KAA6395444.1"/>
    <property type="molecule type" value="Genomic_DNA"/>
</dbReference>
<evidence type="ECO:0000256" key="3">
    <source>
        <dbReference type="PIRNR" id="PIRNR005067"/>
    </source>
</evidence>
<dbReference type="Proteomes" id="UP000324800">
    <property type="component" value="Unassembled WGS sequence"/>
</dbReference>
<dbReference type="SMART" id="SM00359">
    <property type="entry name" value="PUA"/>
    <property type="match status" value="1"/>
</dbReference>
<name>A0A5J4WKB4_9EUKA</name>
<evidence type="ECO:0000259" key="4">
    <source>
        <dbReference type="SMART" id="SM00359"/>
    </source>
</evidence>
<evidence type="ECO:0000256" key="1">
    <source>
        <dbReference type="ARBA" id="ARBA00004496"/>
    </source>
</evidence>
<dbReference type="InterPro" id="IPR002478">
    <property type="entry name" value="PUA"/>
</dbReference>
<evidence type="ECO:0000313" key="5">
    <source>
        <dbReference type="EMBL" id="KAA6395444.1"/>
    </source>
</evidence>
<dbReference type="InterPro" id="IPR041366">
    <property type="entry name" value="Pre-PUA"/>
</dbReference>
<dbReference type="PIRSF" id="PIRSF005067">
    <property type="entry name" value="Tma_RNA-bind_prd"/>
    <property type="match status" value="1"/>
</dbReference>
<dbReference type="AlphaFoldDB" id="A0A5J4WKB4"/>
<dbReference type="SUPFAM" id="SSF88697">
    <property type="entry name" value="PUA domain-like"/>
    <property type="match status" value="1"/>
</dbReference>
<evidence type="ECO:0000256" key="2">
    <source>
        <dbReference type="ARBA" id="ARBA00022490"/>
    </source>
</evidence>
<proteinExistence type="predicted"/>
<evidence type="ECO:0000313" key="6">
    <source>
        <dbReference type="Proteomes" id="UP000324800"/>
    </source>
</evidence>
<dbReference type="Pfam" id="PF17832">
    <property type="entry name" value="Pre-PUA"/>
    <property type="match status" value="1"/>
</dbReference>
<dbReference type="PROSITE" id="PS50890">
    <property type="entry name" value="PUA"/>
    <property type="match status" value="1"/>
</dbReference>
<keyword evidence="2 3" id="KW-0963">Cytoplasm</keyword>
<accession>A0A5J4WKB4</accession>
<dbReference type="InterPro" id="IPR016437">
    <property type="entry name" value="MCT-1/Tma20"/>
</dbReference>
<sequence length="182" mass="19825">MFKKFSAKESVAAYGVAKASKQREVRAFLLKSGGIDNKALDILLPPNKPISVARCHEHVSLLTIDNKPRFFQVREGPFIPTLRILHRYPNILPHVQVDRGAIKHILGGADVMCRGLTTPGAELSEFNEGAYVAIHAEGKQNALGVGISKMSSADIKKINSGVGIELLHYLGDALWKTDTLAT</sequence>
<dbReference type="PANTHER" id="PTHR22798">
    <property type="entry name" value="MCT-1 PROTEIN"/>
    <property type="match status" value="1"/>
</dbReference>
<dbReference type="Gene3D" id="3.10.400.20">
    <property type="match status" value="1"/>
</dbReference>
<comment type="caution">
    <text evidence="5">The sequence shown here is derived from an EMBL/GenBank/DDBJ whole genome shotgun (WGS) entry which is preliminary data.</text>
</comment>
<dbReference type="GO" id="GO:0005737">
    <property type="term" value="C:cytoplasm"/>
    <property type="evidence" value="ECO:0007669"/>
    <property type="project" value="UniProtKB-SubCell"/>
</dbReference>
<dbReference type="NCBIfam" id="TIGR00451">
    <property type="entry name" value="unchar_dom_2"/>
    <property type="match status" value="1"/>
</dbReference>
<dbReference type="Pfam" id="PF01472">
    <property type="entry name" value="PUA"/>
    <property type="match status" value="1"/>
</dbReference>
<dbReference type="GO" id="GO:0003723">
    <property type="term" value="F:RNA binding"/>
    <property type="evidence" value="ECO:0007669"/>
    <property type="project" value="InterPro"/>
</dbReference>
<reference evidence="5 6" key="1">
    <citation type="submission" date="2019-03" db="EMBL/GenBank/DDBJ databases">
        <title>Single cell metagenomics reveals metabolic interactions within the superorganism composed of flagellate Streblomastix strix and complex community of Bacteroidetes bacteria on its surface.</title>
        <authorList>
            <person name="Treitli S.C."/>
            <person name="Kolisko M."/>
            <person name="Husnik F."/>
            <person name="Keeling P."/>
            <person name="Hampl V."/>
        </authorList>
    </citation>
    <scope>NUCLEOTIDE SEQUENCE [LARGE SCALE GENOMIC DNA]</scope>
    <source>
        <strain evidence="5">ST1C</strain>
    </source>
</reference>
<feature type="domain" description="PUA" evidence="4">
    <location>
        <begin position="93"/>
        <end position="171"/>
    </location>
</feature>
<dbReference type="PANTHER" id="PTHR22798:SF0">
    <property type="entry name" value="MALIGNANT T-CELL-AMPLIFIED SEQUENCE 1"/>
    <property type="match status" value="1"/>
</dbReference>